<evidence type="ECO:0000259" key="4">
    <source>
        <dbReference type="PROSITE" id="PS51667"/>
    </source>
</evidence>
<comment type="caution">
    <text evidence="2">Lacks conserved residue(s) required for the propagation of feature annotation.</text>
</comment>
<dbReference type="OrthoDB" id="685456at2759"/>
<dbReference type="PROSITE" id="PS51667">
    <property type="entry name" value="WRC"/>
    <property type="match status" value="1"/>
</dbReference>
<dbReference type="Proteomes" id="UP000623129">
    <property type="component" value="Unassembled WGS sequence"/>
</dbReference>
<comment type="caution">
    <text evidence="5">The sequence shown here is derived from an EMBL/GenBank/DDBJ whole genome shotgun (WGS) entry which is preliminary data.</text>
</comment>
<proteinExistence type="predicted"/>
<evidence type="ECO:0000256" key="3">
    <source>
        <dbReference type="SAM" id="MobiDB-lite"/>
    </source>
</evidence>
<evidence type="ECO:0000256" key="2">
    <source>
        <dbReference type="PROSITE-ProRule" id="PRU01002"/>
    </source>
</evidence>
<dbReference type="InterPro" id="IPR014977">
    <property type="entry name" value="WRC_dom"/>
</dbReference>
<dbReference type="PANTHER" id="PTHR34680">
    <property type="entry name" value="EXPRESSED PROTEIN"/>
    <property type="match status" value="1"/>
</dbReference>
<keyword evidence="6" id="KW-1185">Reference proteome</keyword>
<keyword evidence="1" id="KW-0539">Nucleus</keyword>
<dbReference type="Pfam" id="PF08879">
    <property type="entry name" value="WRC"/>
    <property type="match status" value="1"/>
</dbReference>
<feature type="domain" description="WRC" evidence="4">
    <location>
        <begin position="170"/>
        <end position="214"/>
    </location>
</feature>
<protein>
    <recommendedName>
        <fullName evidence="4">WRC domain-containing protein</fullName>
    </recommendedName>
</protein>
<dbReference type="PANTHER" id="PTHR34680:SF3">
    <property type="entry name" value="EXPRESSED PROTEIN"/>
    <property type="match status" value="1"/>
</dbReference>
<evidence type="ECO:0000313" key="6">
    <source>
        <dbReference type="Proteomes" id="UP000623129"/>
    </source>
</evidence>
<reference evidence="5" key="1">
    <citation type="submission" date="2020-01" db="EMBL/GenBank/DDBJ databases">
        <title>Genome sequence of Kobresia littledalei, the first chromosome-level genome in the family Cyperaceae.</title>
        <authorList>
            <person name="Qu G."/>
        </authorList>
    </citation>
    <scope>NUCLEOTIDE SEQUENCE</scope>
    <source>
        <strain evidence="5">C.B.Clarke</strain>
        <tissue evidence="5">Leaf</tissue>
    </source>
</reference>
<dbReference type="AlphaFoldDB" id="A0A833QEM0"/>
<feature type="compositionally biased region" description="Basic residues" evidence="3">
    <location>
        <begin position="154"/>
        <end position="163"/>
    </location>
</feature>
<feature type="region of interest" description="Disordered" evidence="3">
    <location>
        <begin position="301"/>
        <end position="326"/>
    </location>
</feature>
<name>A0A833QEM0_9POAL</name>
<feature type="region of interest" description="Disordered" evidence="3">
    <location>
        <begin position="148"/>
        <end position="170"/>
    </location>
</feature>
<sequence>MRIRKNASKLLGSAIVYSSAPFPPPSDTWDPPSCANPTIFTSSGELCELNQSPWDVYPNLHFFTSSFKDIESPPCLKEAQQVPDAISGNDKGILGKSPEKDIIESETKPLRICKRYTTLPTPLSFSRLPLLLSLTCHLPQKRVDVKLNREKKNTPKKKKKMKKQQQQQKKTTVILCKKHDGKKWFCKRPAQLPHSFCEYHLNQSRSYYSTHKEKEVPELESWCTSSKKKENGGTMTNPYYYYNGFWPSSRIRRGARNAENGDDAMHVDNVKKVDDVCDAAVAGSEAKEDCAMDDQKVVISGSDGEEKSVKKRRRKPTKCRSLKSLL</sequence>
<evidence type="ECO:0000256" key="1">
    <source>
        <dbReference type="ARBA" id="ARBA00023242"/>
    </source>
</evidence>
<feature type="compositionally biased region" description="Basic residues" evidence="3">
    <location>
        <begin position="309"/>
        <end position="326"/>
    </location>
</feature>
<dbReference type="EMBL" id="SWLB01000025">
    <property type="protein sequence ID" value="KAF3322158.1"/>
    <property type="molecule type" value="Genomic_DNA"/>
</dbReference>
<gene>
    <name evidence="5" type="ORF">FCM35_KLT13299</name>
</gene>
<organism evidence="5 6">
    <name type="scientific">Carex littledalei</name>
    <dbReference type="NCBI Taxonomy" id="544730"/>
    <lineage>
        <taxon>Eukaryota</taxon>
        <taxon>Viridiplantae</taxon>
        <taxon>Streptophyta</taxon>
        <taxon>Embryophyta</taxon>
        <taxon>Tracheophyta</taxon>
        <taxon>Spermatophyta</taxon>
        <taxon>Magnoliopsida</taxon>
        <taxon>Liliopsida</taxon>
        <taxon>Poales</taxon>
        <taxon>Cyperaceae</taxon>
        <taxon>Cyperoideae</taxon>
        <taxon>Cariceae</taxon>
        <taxon>Carex</taxon>
        <taxon>Carex subgen. Euthyceras</taxon>
    </lineage>
</organism>
<accession>A0A833QEM0</accession>
<evidence type="ECO:0000313" key="5">
    <source>
        <dbReference type="EMBL" id="KAF3322158.1"/>
    </source>
</evidence>